<evidence type="ECO:0000313" key="3">
    <source>
        <dbReference type="Proteomes" id="UP000694853"/>
    </source>
</evidence>
<proteinExistence type="inferred from homology"/>
<comment type="similarity">
    <text evidence="1">Belongs to the GASA family.</text>
</comment>
<protein>
    <submittedName>
        <fullName evidence="4">Peamaclein-like</fullName>
    </submittedName>
</protein>
<feature type="signal peptide" evidence="2">
    <location>
        <begin position="1"/>
        <end position="21"/>
    </location>
</feature>
<dbReference type="Pfam" id="PF02704">
    <property type="entry name" value="GASA"/>
    <property type="match status" value="1"/>
</dbReference>
<keyword evidence="3" id="KW-1185">Reference proteome</keyword>
<feature type="chain" id="PRO_5034234217" evidence="2">
    <location>
        <begin position="22"/>
        <end position="113"/>
    </location>
</feature>
<accession>A0A8B8MIM8</accession>
<sequence>MGFFRVFLFAILLLLQAYAEAASTSRVANSLANTYEGSQQAVAMNEHVQLHKINCNHECSRRCKKAFKKKRCKRACKSCCNTCHCVPPGTYGHKEVCPCYATLKTHGNKPKCP</sequence>
<evidence type="ECO:0000256" key="1">
    <source>
        <dbReference type="ARBA" id="ARBA00010582"/>
    </source>
</evidence>
<dbReference type="InterPro" id="IPR003854">
    <property type="entry name" value="GASA"/>
</dbReference>
<reference evidence="3" key="1">
    <citation type="journal article" date="2019" name="Toxins">
        <title>Detection of Abrin-Like and Prepropulchellin-Like Toxin Genes and Transcripts Using Whole Genome Sequencing and Full-Length Transcript Sequencing of Abrus precatorius.</title>
        <authorList>
            <person name="Hovde B.T."/>
            <person name="Daligault H.E."/>
            <person name="Hanschen E.R."/>
            <person name="Kunde Y.A."/>
            <person name="Johnson M.B."/>
            <person name="Starkenburg S.R."/>
            <person name="Johnson S.L."/>
        </authorList>
    </citation>
    <scope>NUCLEOTIDE SEQUENCE [LARGE SCALE GENOMIC DNA]</scope>
</reference>
<organism evidence="3 4">
    <name type="scientific">Abrus precatorius</name>
    <name type="common">Indian licorice</name>
    <name type="synonym">Glycine abrus</name>
    <dbReference type="NCBI Taxonomy" id="3816"/>
    <lineage>
        <taxon>Eukaryota</taxon>
        <taxon>Viridiplantae</taxon>
        <taxon>Streptophyta</taxon>
        <taxon>Embryophyta</taxon>
        <taxon>Tracheophyta</taxon>
        <taxon>Spermatophyta</taxon>
        <taxon>Magnoliopsida</taxon>
        <taxon>eudicotyledons</taxon>
        <taxon>Gunneridae</taxon>
        <taxon>Pentapetalae</taxon>
        <taxon>rosids</taxon>
        <taxon>fabids</taxon>
        <taxon>Fabales</taxon>
        <taxon>Fabaceae</taxon>
        <taxon>Papilionoideae</taxon>
        <taxon>50 kb inversion clade</taxon>
        <taxon>NPAAA clade</taxon>
        <taxon>indigoferoid/millettioid clade</taxon>
        <taxon>Abreae</taxon>
        <taxon>Abrus</taxon>
    </lineage>
</organism>
<dbReference type="RefSeq" id="XP_027367482.1">
    <property type="nucleotide sequence ID" value="XM_027511681.1"/>
</dbReference>
<reference evidence="4" key="2">
    <citation type="submission" date="2025-08" db="UniProtKB">
        <authorList>
            <consortium name="RefSeq"/>
        </authorList>
    </citation>
    <scope>IDENTIFICATION</scope>
    <source>
        <tissue evidence="4">Young leaves</tissue>
    </source>
</reference>
<dbReference type="PANTHER" id="PTHR23201">
    <property type="entry name" value="EXTENSIN, PROLINE-RICH PROTEIN"/>
    <property type="match status" value="1"/>
</dbReference>
<gene>
    <name evidence="4" type="primary">LOC113873526</name>
</gene>
<dbReference type="Proteomes" id="UP000694853">
    <property type="component" value="Unplaced"/>
</dbReference>
<dbReference type="AlphaFoldDB" id="A0A8B8MIM8"/>
<dbReference type="KEGG" id="aprc:113873526"/>
<dbReference type="PANTHER" id="PTHR23201:SF20">
    <property type="entry name" value="GIBBERELLIN-REGULATED PROTEIN 9-LIKE"/>
    <property type="match status" value="1"/>
</dbReference>
<evidence type="ECO:0000256" key="2">
    <source>
        <dbReference type="SAM" id="SignalP"/>
    </source>
</evidence>
<evidence type="ECO:0000313" key="4">
    <source>
        <dbReference type="RefSeq" id="XP_027367482.1"/>
    </source>
</evidence>
<dbReference type="OrthoDB" id="625265at2759"/>
<keyword evidence="2" id="KW-0732">Signal</keyword>
<dbReference type="GeneID" id="113873526"/>
<name>A0A8B8MIM8_ABRPR</name>